<dbReference type="InterPro" id="IPR036196">
    <property type="entry name" value="Ptyr_pPase_sf"/>
</dbReference>
<evidence type="ECO:0000313" key="3">
    <source>
        <dbReference type="EMBL" id="TCO99754.1"/>
    </source>
</evidence>
<accession>A0A4R2M4L5</accession>
<dbReference type="SUPFAM" id="SSF52788">
    <property type="entry name" value="Phosphotyrosine protein phosphatases I"/>
    <property type="match status" value="1"/>
</dbReference>
<dbReference type="Gene3D" id="3.40.50.2300">
    <property type="match status" value="1"/>
</dbReference>
<reference evidence="3 4" key="1">
    <citation type="submission" date="2019-03" db="EMBL/GenBank/DDBJ databases">
        <title>Genomic Encyclopedia of Type Strains, Phase IV (KMG-IV): sequencing the most valuable type-strain genomes for metagenomic binning, comparative biology and taxonomic classification.</title>
        <authorList>
            <person name="Goeker M."/>
        </authorList>
    </citation>
    <scope>NUCLEOTIDE SEQUENCE [LARGE SCALE GENOMIC DNA]</scope>
    <source>
        <strain evidence="3 4">DSM 1709</strain>
    </source>
</reference>
<protein>
    <submittedName>
        <fullName evidence="3">Protein-tyrosine-phosphatase</fullName>
    </submittedName>
</protein>
<gene>
    <name evidence="3" type="ORF">EV684_11451</name>
</gene>
<evidence type="ECO:0000256" key="1">
    <source>
        <dbReference type="ARBA" id="ARBA00022849"/>
    </source>
</evidence>
<comment type="caution">
    <text evidence="3">The sequence shown here is derived from an EMBL/GenBank/DDBJ whole genome shotgun (WGS) entry which is preliminary data.</text>
</comment>
<dbReference type="InterPro" id="IPR023485">
    <property type="entry name" value="Ptyr_pPase"/>
</dbReference>
<dbReference type="GO" id="GO:0046685">
    <property type="term" value="P:response to arsenic-containing substance"/>
    <property type="evidence" value="ECO:0007669"/>
    <property type="project" value="UniProtKB-KW"/>
</dbReference>
<keyword evidence="1" id="KW-0059">Arsenical resistance</keyword>
<dbReference type="PANTHER" id="PTHR43428:SF1">
    <property type="entry name" value="ARSENATE REDUCTASE"/>
    <property type="match status" value="1"/>
</dbReference>
<dbReference type="RefSeq" id="WP_132649064.1">
    <property type="nucleotide sequence ID" value="NZ_CP181386.1"/>
</dbReference>
<dbReference type="AlphaFoldDB" id="A0A4R2M4L5"/>
<dbReference type="PANTHER" id="PTHR43428">
    <property type="entry name" value="ARSENATE REDUCTASE"/>
    <property type="match status" value="1"/>
</dbReference>
<name>A0A4R2M4L5_RUBGE</name>
<dbReference type="OrthoDB" id="9793058at2"/>
<dbReference type="CDD" id="cd16345">
    <property type="entry name" value="LMWP_ArsC"/>
    <property type="match status" value="1"/>
</dbReference>
<dbReference type="Pfam" id="PF01451">
    <property type="entry name" value="LMWPc"/>
    <property type="match status" value="1"/>
</dbReference>
<dbReference type="SMART" id="SM00226">
    <property type="entry name" value="LMWPc"/>
    <property type="match status" value="1"/>
</dbReference>
<dbReference type="GeneID" id="99685486"/>
<sequence>MDQKTYNVLFICTGNSARSILAEALMNQLGDGRFRAFSAGSHPKGEVHPLTLKTLAAQRLPVDGYRSKSWEEFARLGSPELHFVFTVCDQAAGEVCPVWPGQPITAHWGMPDPAAAPEAQREQAFVDTFVTMKRRIQLMLALPLASLDRVALKTRVTDIGKN</sequence>
<feature type="domain" description="Phosphotyrosine protein phosphatase I" evidence="2">
    <location>
        <begin position="6"/>
        <end position="142"/>
    </location>
</feature>
<dbReference type="Proteomes" id="UP000295106">
    <property type="component" value="Unassembled WGS sequence"/>
</dbReference>
<organism evidence="3 4">
    <name type="scientific">Rubrivivax gelatinosus</name>
    <name type="common">Rhodocyclus gelatinosus</name>
    <name type="synonym">Rhodopseudomonas gelatinosa</name>
    <dbReference type="NCBI Taxonomy" id="28068"/>
    <lineage>
        <taxon>Bacteria</taxon>
        <taxon>Pseudomonadati</taxon>
        <taxon>Pseudomonadota</taxon>
        <taxon>Betaproteobacteria</taxon>
        <taxon>Burkholderiales</taxon>
        <taxon>Sphaerotilaceae</taxon>
        <taxon>Rubrivivax</taxon>
    </lineage>
</organism>
<dbReference type="EMBL" id="SLXD01000014">
    <property type="protein sequence ID" value="TCO99754.1"/>
    <property type="molecule type" value="Genomic_DNA"/>
</dbReference>
<proteinExistence type="predicted"/>
<evidence type="ECO:0000313" key="4">
    <source>
        <dbReference type="Proteomes" id="UP000295106"/>
    </source>
</evidence>
<evidence type="ECO:0000259" key="2">
    <source>
        <dbReference type="SMART" id="SM00226"/>
    </source>
</evidence>